<dbReference type="AlphaFoldDB" id="A0A9P5Z3Z7"/>
<organism evidence="1 2">
    <name type="scientific">Pholiota conissans</name>
    <dbReference type="NCBI Taxonomy" id="109636"/>
    <lineage>
        <taxon>Eukaryota</taxon>
        <taxon>Fungi</taxon>
        <taxon>Dikarya</taxon>
        <taxon>Basidiomycota</taxon>
        <taxon>Agaricomycotina</taxon>
        <taxon>Agaricomycetes</taxon>
        <taxon>Agaricomycetidae</taxon>
        <taxon>Agaricales</taxon>
        <taxon>Agaricineae</taxon>
        <taxon>Strophariaceae</taxon>
        <taxon>Pholiota</taxon>
    </lineage>
</organism>
<dbReference type="InterPro" id="IPR032675">
    <property type="entry name" value="LRR_dom_sf"/>
</dbReference>
<proteinExistence type="predicted"/>
<dbReference type="Gene3D" id="3.80.10.10">
    <property type="entry name" value="Ribonuclease Inhibitor"/>
    <property type="match status" value="1"/>
</dbReference>
<dbReference type="Proteomes" id="UP000807469">
    <property type="component" value="Unassembled WGS sequence"/>
</dbReference>
<protein>
    <recommendedName>
        <fullName evidence="3">F-box domain-containing protein</fullName>
    </recommendedName>
</protein>
<dbReference type="SUPFAM" id="SSF52047">
    <property type="entry name" value="RNI-like"/>
    <property type="match status" value="1"/>
</dbReference>
<evidence type="ECO:0008006" key="3">
    <source>
        <dbReference type="Google" id="ProtNLM"/>
    </source>
</evidence>
<comment type="caution">
    <text evidence="1">The sequence shown here is derived from an EMBL/GenBank/DDBJ whole genome shotgun (WGS) entry which is preliminary data.</text>
</comment>
<keyword evidence="2" id="KW-1185">Reference proteome</keyword>
<sequence>MLSSSESESRTKSPISRVPYDVLNEIFIQCLSPHSLQVDDRRPRLRLIQNAPMVLCQVCSSWRTMSLSTPSLWSRLTFFITVQETTQGPGSWAILKHDFEFLQYWRQNQGQIAPVISLYVKERNIIEQPDHLLVTDGMDFVLEYLTSAQYLNMDKFFWKRIRERIETGSQYTFQNLHTLVTLLGLSGFDQPERTFYEIQSLLSNSALSKLRRLHIDEDLIPDIDRPIPSHWTSLTRISMDDVSMSLTFWFSLIRSVPDLQWAYFKISEMWGISGHMTPSKWTLPKLTTLSIIFYNTFNTDTLPLTLLFTELHLPALKTLSLFSSSASWRDGRGIMDISSVLHTAPNVATLALGPRFISLDSEDYNSTTRHAPLWTFAAHLQHLYLRLPYYQKHKAKFEAQFKIFIQNAFRTENAWLDLAGYSVNGIRTISIINNGLSRSEEVIAAHFEELRQKMPDVEFQLLSESQSPSEQYANMWMDWASIM</sequence>
<name>A0A9P5Z3Z7_9AGAR</name>
<reference evidence="1" key="1">
    <citation type="submission" date="2020-11" db="EMBL/GenBank/DDBJ databases">
        <authorList>
            <consortium name="DOE Joint Genome Institute"/>
            <person name="Ahrendt S."/>
            <person name="Riley R."/>
            <person name="Andreopoulos W."/>
            <person name="Labutti K."/>
            <person name="Pangilinan J."/>
            <person name="Ruiz-Duenas F.J."/>
            <person name="Barrasa J.M."/>
            <person name="Sanchez-Garcia M."/>
            <person name="Camarero S."/>
            <person name="Miyauchi S."/>
            <person name="Serrano A."/>
            <person name="Linde D."/>
            <person name="Babiker R."/>
            <person name="Drula E."/>
            <person name="Ayuso-Fernandez I."/>
            <person name="Pacheco R."/>
            <person name="Padilla G."/>
            <person name="Ferreira P."/>
            <person name="Barriuso J."/>
            <person name="Kellner H."/>
            <person name="Castanera R."/>
            <person name="Alfaro M."/>
            <person name="Ramirez L."/>
            <person name="Pisabarro A.G."/>
            <person name="Kuo A."/>
            <person name="Tritt A."/>
            <person name="Lipzen A."/>
            <person name="He G."/>
            <person name="Yan M."/>
            <person name="Ng V."/>
            <person name="Cullen D."/>
            <person name="Martin F."/>
            <person name="Rosso M.-N."/>
            <person name="Henrissat B."/>
            <person name="Hibbett D."/>
            <person name="Martinez A.T."/>
            <person name="Grigoriev I.V."/>
        </authorList>
    </citation>
    <scope>NUCLEOTIDE SEQUENCE</scope>
    <source>
        <strain evidence="1">CIRM-BRFM 674</strain>
    </source>
</reference>
<evidence type="ECO:0000313" key="2">
    <source>
        <dbReference type="Proteomes" id="UP000807469"/>
    </source>
</evidence>
<dbReference type="EMBL" id="MU155195">
    <property type="protein sequence ID" value="KAF9480401.1"/>
    <property type="molecule type" value="Genomic_DNA"/>
</dbReference>
<dbReference type="OrthoDB" id="3365698at2759"/>
<accession>A0A9P5Z3Z7</accession>
<gene>
    <name evidence="1" type="ORF">BDN70DRAFT_877672</name>
</gene>
<evidence type="ECO:0000313" key="1">
    <source>
        <dbReference type="EMBL" id="KAF9480401.1"/>
    </source>
</evidence>